<organism evidence="1 2">
    <name type="scientific">Sphingobacterium puteale</name>
    <dbReference type="NCBI Taxonomy" id="2420510"/>
    <lineage>
        <taxon>Bacteria</taxon>
        <taxon>Pseudomonadati</taxon>
        <taxon>Bacteroidota</taxon>
        <taxon>Sphingobacteriia</taxon>
        <taxon>Sphingobacteriales</taxon>
        <taxon>Sphingobacteriaceae</taxon>
        <taxon>Sphingobacterium</taxon>
    </lineage>
</organism>
<keyword evidence="2" id="KW-1185">Reference proteome</keyword>
<accession>A0A420VXW3</accession>
<evidence type="ECO:0000313" key="1">
    <source>
        <dbReference type="EMBL" id="RKO71228.1"/>
    </source>
</evidence>
<comment type="caution">
    <text evidence="1">The sequence shown here is derived from an EMBL/GenBank/DDBJ whole genome shotgun (WGS) entry which is preliminary data.</text>
</comment>
<protein>
    <submittedName>
        <fullName evidence="1">Uncharacterized protein</fullName>
    </submittedName>
</protein>
<dbReference type="Proteomes" id="UP000282423">
    <property type="component" value="Unassembled WGS sequence"/>
</dbReference>
<proteinExistence type="predicted"/>
<dbReference type="AlphaFoldDB" id="A0A420VXW3"/>
<dbReference type="EMBL" id="RBWS01000009">
    <property type="protein sequence ID" value="RKO71228.1"/>
    <property type="molecule type" value="Genomic_DNA"/>
</dbReference>
<reference evidence="1 2" key="1">
    <citation type="submission" date="2018-10" db="EMBL/GenBank/DDBJ databases">
        <title>Sphingobacterium sp. M05W1-28.</title>
        <authorList>
            <person name="Cai H."/>
        </authorList>
    </citation>
    <scope>NUCLEOTIDE SEQUENCE [LARGE SCALE GENOMIC DNA]</scope>
    <source>
        <strain evidence="1 2">M05W1-28</strain>
    </source>
</reference>
<gene>
    <name evidence="1" type="ORF">D7322_13850</name>
</gene>
<evidence type="ECO:0000313" key="2">
    <source>
        <dbReference type="Proteomes" id="UP000282423"/>
    </source>
</evidence>
<name>A0A420VXW3_9SPHI</name>
<sequence>MADYKPKKTNYILSLVKFSDIFHTEHIGNFFTMYFNCAFYNKFKHGMGCDHFQLFNFEDHLFGNVVIFYLENQYLVKFFAF</sequence>